<accession>A0A951USY6</accession>
<dbReference type="EMBL" id="JAHHGZ010000002">
    <property type="protein sequence ID" value="MBW4666330.1"/>
    <property type="molecule type" value="Genomic_DNA"/>
</dbReference>
<dbReference type="CDD" id="cd02418">
    <property type="entry name" value="Peptidase_C39B"/>
    <property type="match status" value="1"/>
</dbReference>
<dbReference type="InterPro" id="IPR039421">
    <property type="entry name" value="Type_1_exporter"/>
</dbReference>
<evidence type="ECO:0000259" key="14">
    <source>
        <dbReference type="PROSITE" id="PS50990"/>
    </source>
</evidence>
<reference evidence="15" key="1">
    <citation type="submission" date="2021-05" db="EMBL/GenBank/DDBJ databases">
        <authorList>
            <person name="Pietrasiak N."/>
            <person name="Ward R."/>
            <person name="Stajich J.E."/>
            <person name="Kurbessoian T."/>
        </authorList>
    </citation>
    <scope>NUCLEOTIDE SEQUENCE</scope>
    <source>
        <strain evidence="15">GSE-NOS-MK-12-04C</strain>
    </source>
</reference>
<dbReference type="InterPro" id="IPR014710">
    <property type="entry name" value="RmlC-like_jellyroll"/>
</dbReference>
<keyword evidence="9 11" id="KW-1133">Transmembrane helix</keyword>
<evidence type="ECO:0000256" key="11">
    <source>
        <dbReference type="SAM" id="Phobius"/>
    </source>
</evidence>
<dbReference type="GO" id="GO:0005524">
    <property type="term" value="F:ATP binding"/>
    <property type="evidence" value="ECO:0007669"/>
    <property type="project" value="UniProtKB-KW"/>
</dbReference>
<evidence type="ECO:0000256" key="3">
    <source>
        <dbReference type="ARBA" id="ARBA00022475"/>
    </source>
</evidence>
<dbReference type="SUPFAM" id="SSF52540">
    <property type="entry name" value="P-loop containing nucleoside triphosphate hydrolases"/>
    <property type="match status" value="1"/>
</dbReference>
<comment type="caution">
    <text evidence="15">The sequence shown here is derived from an EMBL/GenBank/DDBJ whole genome shotgun (WGS) entry which is preliminary data.</text>
</comment>
<proteinExistence type="predicted"/>
<gene>
    <name evidence="15" type="ORF">KME60_02515</name>
</gene>
<feature type="transmembrane region" description="Helical" evidence="11">
    <location>
        <begin position="567"/>
        <end position="587"/>
    </location>
</feature>
<dbReference type="PANTHER" id="PTHR43394:SF1">
    <property type="entry name" value="ATP-BINDING CASSETTE SUB-FAMILY B MEMBER 10, MITOCHONDRIAL"/>
    <property type="match status" value="1"/>
</dbReference>
<evidence type="ECO:0000256" key="2">
    <source>
        <dbReference type="ARBA" id="ARBA00022448"/>
    </source>
</evidence>
<evidence type="ECO:0000256" key="10">
    <source>
        <dbReference type="ARBA" id="ARBA00023136"/>
    </source>
</evidence>
<evidence type="ECO:0000259" key="12">
    <source>
        <dbReference type="PROSITE" id="PS50893"/>
    </source>
</evidence>
<keyword evidence="7" id="KW-0645">Protease</keyword>
<keyword evidence="7" id="KW-0788">Thiol protease</keyword>
<dbReference type="CDD" id="cd18568">
    <property type="entry name" value="ABC_6TM_HetC_like"/>
    <property type="match status" value="1"/>
</dbReference>
<dbReference type="InterPro" id="IPR018490">
    <property type="entry name" value="cNMP-bd_dom_sf"/>
</dbReference>
<dbReference type="PROSITE" id="PS50929">
    <property type="entry name" value="ABC_TM1F"/>
    <property type="match status" value="1"/>
</dbReference>
<dbReference type="SMART" id="SM00382">
    <property type="entry name" value="AAA"/>
    <property type="match status" value="1"/>
</dbReference>
<keyword evidence="10 11" id="KW-0472">Membrane</keyword>
<dbReference type="PROSITE" id="PS00211">
    <property type="entry name" value="ABC_TRANSPORTER_1"/>
    <property type="match status" value="1"/>
</dbReference>
<evidence type="ECO:0000259" key="13">
    <source>
        <dbReference type="PROSITE" id="PS50929"/>
    </source>
</evidence>
<keyword evidence="6" id="KW-0378">Hydrolase</keyword>
<dbReference type="FunFam" id="3.40.50.300:FF:000221">
    <property type="entry name" value="Multidrug ABC transporter ATP-binding protein"/>
    <property type="match status" value="1"/>
</dbReference>
<keyword evidence="2" id="KW-0813">Transport</keyword>
<dbReference type="Gene3D" id="3.90.70.10">
    <property type="entry name" value="Cysteine proteinases"/>
    <property type="match status" value="1"/>
</dbReference>
<dbReference type="Pfam" id="PF00005">
    <property type="entry name" value="ABC_tran"/>
    <property type="match status" value="1"/>
</dbReference>
<dbReference type="SUPFAM" id="SSF90123">
    <property type="entry name" value="ABC transporter transmembrane region"/>
    <property type="match status" value="1"/>
</dbReference>
<feature type="transmembrane region" description="Helical" evidence="11">
    <location>
        <begin position="593"/>
        <end position="613"/>
    </location>
</feature>
<dbReference type="Proteomes" id="UP000729701">
    <property type="component" value="Unassembled WGS sequence"/>
</dbReference>
<evidence type="ECO:0000256" key="7">
    <source>
        <dbReference type="ARBA" id="ARBA00022807"/>
    </source>
</evidence>
<feature type="transmembrane region" description="Helical" evidence="11">
    <location>
        <begin position="690"/>
        <end position="715"/>
    </location>
</feature>
<evidence type="ECO:0000313" key="15">
    <source>
        <dbReference type="EMBL" id="MBW4666330.1"/>
    </source>
</evidence>
<dbReference type="InterPro" id="IPR005074">
    <property type="entry name" value="Peptidase_C39"/>
</dbReference>
<dbReference type="GO" id="GO:0005886">
    <property type="term" value="C:plasma membrane"/>
    <property type="evidence" value="ECO:0007669"/>
    <property type="project" value="UniProtKB-SubCell"/>
</dbReference>
<dbReference type="GO" id="GO:0016887">
    <property type="term" value="F:ATP hydrolysis activity"/>
    <property type="evidence" value="ECO:0007669"/>
    <property type="project" value="InterPro"/>
</dbReference>
<dbReference type="GO" id="GO:0008234">
    <property type="term" value="F:cysteine-type peptidase activity"/>
    <property type="evidence" value="ECO:0007669"/>
    <property type="project" value="UniProtKB-KW"/>
</dbReference>
<dbReference type="InterPro" id="IPR003439">
    <property type="entry name" value="ABC_transporter-like_ATP-bd"/>
</dbReference>
<dbReference type="InterPro" id="IPR017871">
    <property type="entry name" value="ABC_transporter-like_CS"/>
</dbReference>
<feature type="domain" description="ABC transporter" evidence="12">
    <location>
        <begin position="766"/>
        <end position="1003"/>
    </location>
</feature>
<dbReference type="InterPro" id="IPR036640">
    <property type="entry name" value="ABC1_TM_sf"/>
</dbReference>
<dbReference type="InterPro" id="IPR003593">
    <property type="entry name" value="AAA+_ATPase"/>
</dbReference>
<keyword evidence="8 15" id="KW-0067">ATP-binding</keyword>
<dbReference type="Pfam" id="PF03412">
    <property type="entry name" value="Peptidase_C39"/>
    <property type="match status" value="1"/>
</dbReference>
<keyword evidence="4 11" id="KW-0812">Transmembrane</keyword>
<dbReference type="Gene3D" id="2.60.120.10">
    <property type="entry name" value="Jelly Rolls"/>
    <property type="match status" value="1"/>
</dbReference>
<keyword evidence="3" id="KW-1003">Cell membrane</keyword>
<dbReference type="Gene3D" id="1.20.1560.10">
    <property type="entry name" value="ABC transporter type 1, transmembrane domain"/>
    <property type="match status" value="1"/>
</dbReference>
<protein>
    <submittedName>
        <fullName evidence="15">ATP-binding cassette domain-containing protein</fullName>
    </submittedName>
</protein>
<evidence type="ECO:0000313" key="16">
    <source>
        <dbReference type="Proteomes" id="UP000729701"/>
    </source>
</evidence>
<feature type="transmembrane region" description="Helical" evidence="11">
    <location>
        <begin position="455"/>
        <end position="475"/>
    </location>
</feature>
<reference evidence="15" key="2">
    <citation type="journal article" date="2022" name="Microbiol. Resour. Announc.">
        <title>Metagenome Sequencing to Explore Phylogenomics of Terrestrial Cyanobacteria.</title>
        <authorList>
            <person name="Ward R.D."/>
            <person name="Stajich J.E."/>
            <person name="Johansen J.R."/>
            <person name="Huntemann M."/>
            <person name="Clum A."/>
            <person name="Foster B."/>
            <person name="Foster B."/>
            <person name="Roux S."/>
            <person name="Palaniappan K."/>
            <person name="Varghese N."/>
            <person name="Mukherjee S."/>
            <person name="Reddy T.B.K."/>
            <person name="Daum C."/>
            <person name="Copeland A."/>
            <person name="Chen I.A."/>
            <person name="Ivanova N.N."/>
            <person name="Kyrpides N.C."/>
            <person name="Shapiro N."/>
            <person name="Eloe-Fadrosh E.A."/>
            <person name="Pietrasiak N."/>
        </authorList>
    </citation>
    <scope>NUCLEOTIDE SEQUENCE</scope>
    <source>
        <strain evidence="15">GSE-NOS-MK-12-04C</strain>
    </source>
</reference>
<feature type="domain" description="Peptidase C39" evidence="14">
    <location>
        <begin position="303"/>
        <end position="422"/>
    </location>
</feature>
<dbReference type="Gene3D" id="3.40.50.300">
    <property type="entry name" value="P-loop containing nucleotide triphosphate hydrolases"/>
    <property type="match status" value="1"/>
</dbReference>
<dbReference type="InterPro" id="IPR027417">
    <property type="entry name" value="P-loop_NTPase"/>
</dbReference>
<evidence type="ECO:0000256" key="1">
    <source>
        <dbReference type="ARBA" id="ARBA00004651"/>
    </source>
</evidence>
<organism evidence="15 16">
    <name type="scientific">Cyanomargarita calcarea GSE-NOS-MK-12-04C</name>
    <dbReference type="NCBI Taxonomy" id="2839659"/>
    <lineage>
        <taxon>Bacteria</taxon>
        <taxon>Bacillati</taxon>
        <taxon>Cyanobacteriota</taxon>
        <taxon>Cyanophyceae</taxon>
        <taxon>Nostocales</taxon>
        <taxon>Cyanomargaritaceae</taxon>
        <taxon>Cyanomargarita</taxon>
    </lineage>
</organism>
<comment type="subcellular location">
    <subcellularLocation>
        <location evidence="1">Cell membrane</location>
        <topology evidence="1">Multi-pass membrane protein</topology>
    </subcellularLocation>
</comment>
<evidence type="ECO:0000256" key="5">
    <source>
        <dbReference type="ARBA" id="ARBA00022741"/>
    </source>
</evidence>
<dbReference type="AlphaFoldDB" id="A0A951USY6"/>
<keyword evidence="5" id="KW-0547">Nucleotide-binding</keyword>
<dbReference type="PANTHER" id="PTHR43394">
    <property type="entry name" value="ATP-DEPENDENT PERMEASE MDL1, MITOCHONDRIAL"/>
    <property type="match status" value="1"/>
</dbReference>
<evidence type="ECO:0000256" key="8">
    <source>
        <dbReference type="ARBA" id="ARBA00022840"/>
    </source>
</evidence>
<evidence type="ECO:0000256" key="9">
    <source>
        <dbReference type="ARBA" id="ARBA00022989"/>
    </source>
</evidence>
<evidence type="ECO:0000256" key="4">
    <source>
        <dbReference type="ARBA" id="ARBA00022692"/>
    </source>
</evidence>
<name>A0A951USY6_9CYAN</name>
<dbReference type="PROSITE" id="PS50990">
    <property type="entry name" value="PEPTIDASE_C39"/>
    <property type="match status" value="1"/>
</dbReference>
<sequence>MNSSSSLRVQGGQNYTMIQHPTTSATILKLLRLLALDTSLASDFSQAWSVREFQLGDDLTSYIPHEEAKRGNVVYLVCHGRVRLLGFDTATGREVSTQILLAQQTFGADHLFYSAPALPYRAIAASAGFLATIPFAELKLWLDKFPNLENDLQKKAYERQALIFFKICTELRSQTSFTLQQLLPYMVETTIAAGSKLKEVTPASIGRFWLVGGNIQSGSQDRPPRVGESWGYPEITVADWIAQTDLLLYYLPVEHWELASAIAPLGDKGDKSDEGKISPPLPIPPSPNPPITKLWRRSGFIQQQSSSDCGAACLAMVSQYWGKRFSLNSVRNLAQVDRMGASLEGLVIAAETLGYKALPIRASLSKVELHNNPWIAHWQASHYVVVWRVKGSKVLISDPAIGKRSLSRQEFEANWTGYALILEPTGRLDAIKSEQISLARFWQSFWQYRKLIGKIILASSVLNVFALVTPLYTQVVLDQVLPEKNDITLNIFALSFLIFGIWRMALKSVRQYLLDYFSNRMDRTLIAGFISHTLRLPLQFFTSRQVGDIITRVQENRKIQLFLTRQAVVAILDALFVVVYLGVMAYYNLQLTLLLLGLIIPIALVTLAASPFLKKVSRSLAQESALANSSMVEMITGIATVKTVAVEARLSWRWEQRFRNMLVTRLLLQRLANNLQFATSLINHLGTTAIFWYGATLVMGGLLSVGQFVAFNLLIGNVINPVLGLVGLWDEFQEVLISVERLNDVWDTEPEENPQKPLLPTIRGEVHFENVSFRYNLEQERNTLQNINFRVKAGQTIGIVGFSGSGKSTLVNLLAGLYRPNTGRVLIDGHDIADVSSHSLRSQLGIVPQECFLFSGSILENITLWCPDLTPDKAIAAAKLADAHEFIQALPFGYNTLVGERGMTLSGGQRQRIAIARAIIRNPRILILDEATSSLDTESERRFQQNIARLCHLNTTTLLIAHRLSSVLDADCILVIDRGILVEQGTHQELVAIRGLYYHLAQQQLHL</sequence>
<dbReference type="InterPro" id="IPR011527">
    <property type="entry name" value="ABC1_TM_dom"/>
</dbReference>
<feature type="domain" description="ABC transmembrane type-1" evidence="13">
    <location>
        <begin position="455"/>
        <end position="734"/>
    </location>
</feature>
<dbReference type="Pfam" id="PF00664">
    <property type="entry name" value="ABC_membrane"/>
    <property type="match status" value="1"/>
</dbReference>
<dbReference type="PROSITE" id="PS50893">
    <property type="entry name" value="ABC_TRANSPORTER_2"/>
    <property type="match status" value="1"/>
</dbReference>
<dbReference type="SUPFAM" id="SSF51206">
    <property type="entry name" value="cAMP-binding domain-like"/>
    <property type="match status" value="1"/>
</dbReference>
<feature type="transmembrane region" description="Helical" evidence="11">
    <location>
        <begin position="487"/>
        <end position="506"/>
    </location>
</feature>
<evidence type="ECO:0000256" key="6">
    <source>
        <dbReference type="ARBA" id="ARBA00022801"/>
    </source>
</evidence>
<dbReference type="GO" id="GO:0006508">
    <property type="term" value="P:proteolysis"/>
    <property type="evidence" value="ECO:0007669"/>
    <property type="project" value="InterPro"/>
</dbReference>
<dbReference type="GO" id="GO:0015421">
    <property type="term" value="F:ABC-type oligopeptide transporter activity"/>
    <property type="evidence" value="ECO:0007669"/>
    <property type="project" value="TreeGrafter"/>
</dbReference>